<sequence>MSASTSFLKAILSGFEEERLKVRLGKIPTIKILKNSPKIIFYFYL</sequence>
<proteinExistence type="predicted"/>
<dbReference type="PATRIC" id="fig|1234873.3.peg.1686"/>
<dbReference type="EMBL" id="ATBE01000266">
    <property type="protein sequence ID" value="EQC94776.1"/>
    <property type="molecule type" value="Genomic_DNA"/>
</dbReference>
<comment type="caution">
    <text evidence="1">The sequence shown here is derived from an EMBL/GenBank/DDBJ whole genome shotgun (WGS) entry which is preliminary data.</text>
</comment>
<dbReference type="AlphaFoldDB" id="T0VFL4"/>
<name>T0VFL4_LACLC</name>
<protein>
    <submittedName>
        <fullName evidence="1">Uncharacterized protein</fullName>
    </submittedName>
</protein>
<organism evidence="1 2">
    <name type="scientific">Lactococcus cremoris subsp. cremoris TIFN3</name>
    <dbReference type="NCBI Taxonomy" id="1234873"/>
    <lineage>
        <taxon>Bacteria</taxon>
        <taxon>Bacillati</taxon>
        <taxon>Bacillota</taxon>
        <taxon>Bacilli</taxon>
        <taxon>Lactobacillales</taxon>
        <taxon>Streptococcaceae</taxon>
        <taxon>Lactococcus</taxon>
        <taxon>Lactococcus cremoris subsp. cremoris</taxon>
    </lineage>
</organism>
<evidence type="ECO:0000313" key="2">
    <source>
        <dbReference type="Proteomes" id="UP000015664"/>
    </source>
</evidence>
<evidence type="ECO:0000313" key="1">
    <source>
        <dbReference type="EMBL" id="EQC94776.1"/>
    </source>
</evidence>
<reference evidence="1 2" key="1">
    <citation type="journal article" date="2013" name="ISME J.">
        <title>Multifactorial diversity sustains microbial community stability.</title>
        <authorList>
            <person name="Erkus O."/>
            <person name="de Jager V.C."/>
            <person name="Spus M."/>
            <person name="van Alen-Boerrigter I.J."/>
            <person name="van Rijswijck I.M."/>
            <person name="Hazelwood L."/>
            <person name="Janssen P.W."/>
            <person name="van Hijum S.A."/>
            <person name="Kleerebezem M."/>
            <person name="Smid E.J."/>
        </authorList>
    </citation>
    <scope>NUCLEOTIDE SEQUENCE [LARGE SCALE GENOMIC DNA]</scope>
    <source>
        <strain evidence="1 2">TIFN3</strain>
    </source>
</reference>
<accession>T0VFL4</accession>
<dbReference type="Proteomes" id="UP000015664">
    <property type="component" value="Unassembled WGS sequence"/>
</dbReference>
<gene>
    <name evidence="1" type="ORF">LLT3_12085</name>
</gene>